<dbReference type="EMBL" id="CP158357">
    <property type="protein sequence ID" value="XBX79266.1"/>
    <property type="molecule type" value="Genomic_DNA"/>
</dbReference>
<evidence type="ECO:0000313" key="2">
    <source>
        <dbReference type="EMBL" id="XBX79266.1"/>
    </source>
</evidence>
<dbReference type="RefSeq" id="WP_350352342.1">
    <property type="nucleotide sequence ID" value="NZ_CP158357.1"/>
</dbReference>
<dbReference type="Pfam" id="PF12358">
    <property type="entry name" value="DUF3644"/>
    <property type="match status" value="1"/>
</dbReference>
<protein>
    <submittedName>
        <fullName evidence="2">DUF3644 domain-containing protein</fullName>
    </submittedName>
</protein>
<gene>
    <name evidence="2" type="ORF">ABS642_04015</name>
</gene>
<evidence type="ECO:0000259" key="1">
    <source>
        <dbReference type="Pfam" id="PF12358"/>
    </source>
</evidence>
<sequence length="353" mass="40396">MAPRPRWWHTLQSSKAEARLAVDLYNRSGNERQLEAFIVHMNLGWTKLLQARTEESGGDLIVRDERGWRKKHPEGGYLYKPLRELLAEQFVDADPRRNNIIFFLGLRNQIEHRHEAKVAALVAGRTQALLINYEQTLVDWFGHDEALGSELRFPLFVSAITEDAVEAVKNVRAQVPKGVLDWLQDFDASLEPGLSADQRFDFRIYLIPHTGPKSEADASMSFIREDDLTEDQRAAVEQVRTIIREKHVPVEDLNRFKFGEVVDQVAARLDVPFNSYMHTQAWKYFAARPLTNAPDPAATKPQFCVYNSTFEQYTYTPAWVEYLVRHLADPAEYALVRAWRPSVLTDATGVASG</sequence>
<organism evidence="2">
    <name type="scientific">Microbacterium sp. A8/3-1</name>
    <dbReference type="NCBI Taxonomy" id="3160749"/>
    <lineage>
        <taxon>Bacteria</taxon>
        <taxon>Bacillati</taxon>
        <taxon>Actinomycetota</taxon>
        <taxon>Actinomycetes</taxon>
        <taxon>Micrococcales</taxon>
        <taxon>Microbacteriaceae</taxon>
        <taxon>Microbacterium</taxon>
    </lineage>
</organism>
<name>A0AAU7W0F8_9MICO</name>
<reference evidence="2" key="1">
    <citation type="submission" date="2024-06" db="EMBL/GenBank/DDBJ databases">
        <title>Draft genome sequence of Microbacterium sp. strain A8/3-1, isolated from Oxytropis tragacanthoides Fisch. ex DC. Root nodules in the Altai region of Russia.</title>
        <authorList>
            <person name="Sazanova A."/>
            <person name="Guro P."/>
            <person name="Kuznetsova I."/>
            <person name="Belimov A."/>
            <person name="Safronova V."/>
        </authorList>
    </citation>
    <scope>NUCLEOTIDE SEQUENCE</scope>
    <source>
        <strain evidence="2">A8/3-1</strain>
    </source>
</reference>
<feature type="domain" description="DUF3644" evidence="1">
    <location>
        <begin position="10"/>
        <end position="189"/>
    </location>
</feature>
<dbReference type="InterPro" id="IPR022104">
    <property type="entry name" value="DUF3644"/>
</dbReference>
<dbReference type="AlphaFoldDB" id="A0AAU7W0F8"/>
<accession>A0AAU7W0F8</accession>
<proteinExistence type="predicted"/>